<reference evidence="1" key="2">
    <citation type="journal article" date="2015" name="Data Brief">
        <title>Shoot transcriptome of the giant reed, Arundo donax.</title>
        <authorList>
            <person name="Barrero R.A."/>
            <person name="Guerrero F.D."/>
            <person name="Moolhuijzen P."/>
            <person name="Goolsby J.A."/>
            <person name="Tidwell J."/>
            <person name="Bellgard S.E."/>
            <person name="Bellgard M.I."/>
        </authorList>
    </citation>
    <scope>NUCLEOTIDE SEQUENCE</scope>
    <source>
        <tissue evidence="1">Shoot tissue taken approximately 20 cm above the soil surface</tissue>
    </source>
</reference>
<sequence length="31" mass="3885">MCCMMFELWDSCRCRLIFLILSPVVTKYYRY</sequence>
<organism evidence="1">
    <name type="scientific">Arundo donax</name>
    <name type="common">Giant reed</name>
    <name type="synonym">Donax arundinaceus</name>
    <dbReference type="NCBI Taxonomy" id="35708"/>
    <lineage>
        <taxon>Eukaryota</taxon>
        <taxon>Viridiplantae</taxon>
        <taxon>Streptophyta</taxon>
        <taxon>Embryophyta</taxon>
        <taxon>Tracheophyta</taxon>
        <taxon>Spermatophyta</taxon>
        <taxon>Magnoliopsida</taxon>
        <taxon>Liliopsida</taxon>
        <taxon>Poales</taxon>
        <taxon>Poaceae</taxon>
        <taxon>PACMAD clade</taxon>
        <taxon>Arundinoideae</taxon>
        <taxon>Arundineae</taxon>
        <taxon>Arundo</taxon>
    </lineage>
</organism>
<proteinExistence type="predicted"/>
<dbReference type="AlphaFoldDB" id="A0A0A9BEA6"/>
<protein>
    <submittedName>
        <fullName evidence="1">Uncharacterized protein</fullName>
    </submittedName>
</protein>
<name>A0A0A9BEA6_ARUDO</name>
<evidence type="ECO:0000313" key="1">
    <source>
        <dbReference type="EMBL" id="JAD62324.1"/>
    </source>
</evidence>
<reference evidence="1" key="1">
    <citation type="submission" date="2014-09" db="EMBL/GenBank/DDBJ databases">
        <authorList>
            <person name="Magalhaes I.L.F."/>
            <person name="Oliveira U."/>
            <person name="Santos F.R."/>
            <person name="Vidigal T.H.D.A."/>
            <person name="Brescovit A.D."/>
            <person name="Santos A.J."/>
        </authorList>
    </citation>
    <scope>NUCLEOTIDE SEQUENCE</scope>
    <source>
        <tissue evidence="1">Shoot tissue taken approximately 20 cm above the soil surface</tissue>
    </source>
</reference>
<dbReference type="EMBL" id="GBRH01235571">
    <property type="protein sequence ID" value="JAD62324.1"/>
    <property type="molecule type" value="Transcribed_RNA"/>
</dbReference>
<accession>A0A0A9BEA6</accession>